<proteinExistence type="evidence at transcript level"/>
<dbReference type="PANTHER" id="PTHR32387">
    <property type="entry name" value="WU:FJ29H11"/>
    <property type="match status" value="1"/>
</dbReference>
<evidence type="ECO:0000313" key="1">
    <source>
        <dbReference type="EMBL" id="ABR18774.1"/>
    </source>
</evidence>
<reference evidence="1" key="1">
    <citation type="submission" date="2007-05" db="EMBL/GenBank/DDBJ databases">
        <authorList>
            <person name="Xing H.C."/>
            <person name="Jie Y.C."/>
            <person name="She W."/>
            <person name="Zhan Z.J."/>
            <person name="Luo Z.Q."/>
        </authorList>
    </citation>
    <scope>NUCLEOTIDE SEQUENCE</scope>
</reference>
<accession>A6N7T6</accession>
<dbReference type="PANTHER" id="PTHR32387:SF3">
    <property type="entry name" value="ATP_DNA BINDING PROTEIN"/>
    <property type="match status" value="1"/>
</dbReference>
<dbReference type="InterPro" id="IPR052957">
    <property type="entry name" value="Auxin_embryo_med"/>
</dbReference>
<feature type="non-terminal residue" evidence="1">
    <location>
        <position position="1"/>
    </location>
</feature>
<name>A6N7T6_BOENI</name>
<protein>
    <submittedName>
        <fullName evidence="1">Uncharacterized protein</fullName>
    </submittedName>
</protein>
<organism evidence="1">
    <name type="scientific">Boehmeria nivea</name>
    <name type="common">Chinese grass</name>
    <name type="synonym">Urtica nivea</name>
    <dbReference type="NCBI Taxonomy" id="83906"/>
    <lineage>
        <taxon>Eukaryota</taxon>
        <taxon>Viridiplantae</taxon>
        <taxon>Streptophyta</taxon>
        <taxon>Embryophyta</taxon>
        <taxon>Tracheophyta</taxon>
        <taxon>Spermatophyta</taxon>
        <taxon>Magnoliopsida</taxon>
        <taxon>eudicotyledons</taxon>
        <taxon>Gunneridae</taxon>
        <taxon>Pentapetalae</taxon>
        <taxon>rosids</taxon>
        <taxon>fabids</taxon>
        <taxon>Rosales</taxon>
        <taxon>Urticaceae</taxon>
        <taxon>Boehmeria</taxon>
    </lineage>
</organism>
<dbReference type="AlphaFoldDB" id="A6N7T6"/>
<sequence length="141" mass="16231">MGMEAKERHKTLESLLKLTVVETVKPIDVSYNLSLSSGLTLSVQASRMVRWDRESAKIFTQKMDNSEGTGHRMERATYFSEVVAEGVLWENGDQIYELAELIKLVFLLDFDEDEIAFLMKSKNLQIFEEDETFLTTVFHSN</sequence>
<dbReference type="EMBL" id="EF617600">
    <property type="protein sequence ID" value="ABR18774.1"/>
    <property type="molecule type" value="mRNA"/>
</dbReference>